<accession>A0A2K0TJH1</accession>
<keyword evidence="2" id="KW-0547">Nucleotide-binding</keyword>
<reference evidence="8 9" key="1">
    <citation type="submission" date="2017-02" db="EMBL/GenBank/DDBJ databases">
        <title>Genomes of Trichoderma spp. with biocontrol activity.</title>
        <authorList>
            <person name="Gardiner D."/>
            <person name="Kazan K."/>
            <person name="Vos C."/>
            <person name="Harvey P."/>
        </authorList>
    </citation>
    <scope>NUCLEOTIDE SEQUENCE [LARGE SCALE GENOMIC DNA]</scope>
    <source>
        <strain evidence="8 9">A5MH</strain>
    </source>
</reference>
<dbReference type="InterPro" id="IPR047187">
    <property type="entry name" value="SF1_C_Upf1"/>
</dbReference>
<keyword evidence="4" id="KW-0347">Helicase</keyword>
<evidence type="ECO:0000256" key="6">
    <source>
        <dbReference type="SAM" id="MobiDB-lite"/>
    </source>
</evidence>
<dbReference type="Pfam" id="PF05183">
    <property type="entry name" value="RdRP"/>
    <property type="match status" value="1"/>
</dbReference>
<dbReference type="InterPro" id="IPR007855">
    <property type="entry name" value="RDRP"/>
</dbReference>
<evidence type="ECO:0000256" key="4">
    <source>
        <dbReference type="ARBA" id="ARBA00022806"/>
    </source>
</evidence>
<dbReference type="GO" id="GO:0003723">
    <property type="term" value="F:RNA binding"/>
    <property type="evidence" value="ECO:0007669"/>
    <property type="project" value="UniProtKB-KW"/>
</dbReference>
<feature type="domain" description="AAA+ ATPase" evidence="7">
    <location>
        <begin position="1329"/>
        <end position="1521"/>
    </location>
</feature>
<feature type="region of interest" description="Disordered" evidence="6">
    <location>
        <begin position="838"/>
        <end position="857"/>
    </location>
</feature>
<dbReference type="InterPro" id="IPR014016">
    <property type="entry name" value="UvrD-like_ATP-bd"/>
</dbReference>
<keyword evidence="5" id="KW-0067">ATP-binding</keyword>
<proteinExistence type="inferred from homology"/>
<evidence type="ECO:0000256" key="1">
    <source>
        <dbReference type="ARBA" id="ARBA00007913"/>
    </source>
</evidence>
<dbReference type="Pfam" id="PF13086">
    <property type="entry name" value="AAA_11"/>
    <property type="match status" value="1"/>
</dbReference>
<dbReference type="FunFam" id="3.40.50.300:FF:000326">
    <property type="entry name" value="P-loop containing nucleoside triphosphate hydrolase"/>
    <property type="match status" value="1"/>
</dbReference>
<dbReference type="InterPro" id="IPR003593">
    <property type="entry name" value="AAA+_ATPase"/>
</dbReference>
<gene>
    <name evidence="8" type="ORF">TGAMA5MH_02899</name>
</gene>
<dbReference type="PANTHER" id="PTHR23079">
    <property type="entry name" value="RNA-DEPENDENT RNA POLYMERASE"/>
    <property type="match status" value="1"/>
</dbReference>
<dbReference type="Proteomes" id="UP000236546">
    <property type="component" value="Unassembled WGS sequence"/>
</dbReference>
<evidence type="ECO:0000259" key="7">
    <source>
        <dbReference type="SMART" id="SM00382"/>
    </source>
</evidence>
<sequence>MPSASASPKSFEHVLLDSISLDDEKWEFQIPRLPTAESANKLNLIKMVSLSTKDSRHRLELRYEPVDMNRAIQDASLDKYLVVSLAEFRSIKNPSSSSTVEGDTSKVVQPTTYRECSEYAVKLLRTGITIQGVHYNFYGHSNSQLKSRTCYFMAAPKEQISKKIEGLGDFTKMKTVAKKAKRIGLLFSVARAAMKVDPKKVEDIPDIEVGDYVFTDGCGLIAPALAKELSRRTRIVFRNMRYTPSVFQLRYRGYKGVVTLDPSMAKGGTWLKMRKSMKKFSGGDDLSFSVVEYSKPYVFGHLNDEVIVLLDALGIDRKILLRKQQEHFNFLAEAYQDPRAAFRILCHLDRPDLAERVIIESLDAVRPSINRLVNAEYDKMLNKRDEQKCRILIPKSRLLFGVCDAWGVLKPGQCAVKVTMDGDGLPYALKGTKVLVTRNPCLHPGDLQKLDVVERPEFAHLVDCIVFPTTGRRPAADMMSGGDLDGDTFFVTWDPDIILSTISQAAHYPGVREPLKFTPITDDDRLLYFAKYTNASLGRVKNLYLRWARANNAMSPKCQELNRLFSQCVDGNRINSSQLDKFANPPEPKAEAPPFVLDELHDAAKDIIAKQKLEARSRTDSLEGYTLDAIQLLLCRDDIAISEAELIRMAVRWCRRTNTPFYHLLNMFDLNSLKSEDKAWVLAQMPTYVDAPSLVLNALCSSSLLTEAELKHFHLDYPGMHWKRVYTTEQDRPAMFMEATCRNLELFHKKMIIFRPNERLTVAMYVPQKITPADDFVVGSKVRLFAFPHSQGRETQSRLSLPTKKEYRLFCDHSTLQLFEGQRRNTWIYIGRGGSNDGSYRNAPTEKDRRKARQDSLDNGTNFDFRASIALNKFSKNLQSHVGLINRQGISDAVGTKEIYIISNRDASSMRNLDLWEDYIDTEKTLPLFPREPKEYDVPKLQDVDWSLGAQPPLVVEVVKRGNVSALQDVLDSSALRQFFLWLVEKEQRGLLTRCFNHLITSIRSDKVMAPADTLRTMVEFTETMPYVSATFANLGLWKELPEELNTILQNESHRLLRSVILSEAEFGELILVPFHTILDNVELLTLTSFSDLVELIALTVHSPRTALDLLLEGLDQQSSRLLTGRPAITQHFVRNIIGIAVEHIGAVKEEAKERDELLNIRVINDEERTGKNRYGTQVEVSFRIDAPGGTPLANTHVRLVTASSPSSSILDKSYSMDGLVVESRSGMAKINCCHPPPSYAENCSWILEECGLFVTAKTMLDAVRELAISEDGCCGVIDQIMGTQLHNIGNTQAAPEDAADALIPALTLSEADASLNTSQRSAVESAQKSKLICLWGPPGTGKTQTIVAIIRKLQQDPKTERILVTAPTHNAVDNVMRRYLTRISKEGLSPTSSKIAPLRVSTEVRKVGEDLRKYTCDALAGQEIHSSHAAQRQAKQRVKAASIIFTTCIGAGLGLLRGQMFDTVIVDEASQQTEPASLVPLVKGCEKAILVGDHVQLRPTVQEFSPALGFDVSLFERLYTRQGTTPGMAKIMLDTQYRMHPSICDFISKEFYEGRLLSGLTDSDRPVPPSAFPWSASPATKTSSASAARMLFVECSGREDLGHKSKSNKEQADLCLSICKLLRSAPAATASSTKTSVNDVKPTDVNKDDTTSIAVLTPYSRQSEILKKLLSAIPNVEVSSIDGFQGREADIVIFVTVRCNESREIGFLKDLRRMNVALTRAKLGLIIVGNRATLTGGSEEEESTGVWRRLMAQLSDVAL</sequence>
<dbReference type="Pfam" id="PF13087">
    <property type="entry name" value="AAA_12"/>
    <property type="match status" value="1"/>
</dbReference>
<name>A0A2K0TJH1_9HYPO</name>
<comment type="caution">
    <text evidence="8">The sequence shown here is derived from an EMBL/GenBank/DDBJ whole genome shotgun (WGS) entry which is preliminary data.</text>
</comment>
<dbReference type="GO" id="GO:0016787">
    <property type="term" value="F:hydrolase activity"/>
    <property type="evidence" value="ECO:0007669"/>
    <property type="project" value="UniProtKB-KW"/>
</dbReference>
<dbReference type="Gene3D" id="3.40.50.300">
    <property type="entry name" value="P-loop containing nucleotide triphosphate hydrolases"/>
    <property type="match status" value="2"/>
</dbReference>
<dbReference type="OrthoDB" id="6513042at2759"/>
<dbReference type="PANTHER" id="PTHR23079:SF55">
    <property type="entry name" value="RNA-DIRECTED RNA POLYMERASE"/>
    <property type="match status" value="1"/>
</dbReference>
<comment type="similarity">
    <text evidence="1">Belongs to the DNA2/NAM7 helicase family.</text>
</comment>
<dbReference type="Pfam" id="PF00580">
    <property type="entry name" value="UvrD-helicase"/>
    <property type="match status" value="1"/>
</dbReference>
<dbReference type="EMBL" id="MTYH01000024">
    <property type="protein sequence ID" value="PNP45674.1"/>
    <property type="molecule type" value="Genomic_DNA"/>
</dbReference>
<dbReference type="GO" id="GO:0004386">
    <property type="term" value="F:helicase activity"/>
    <property type="evidence" value="ECO:0007669"/>
    <property type="project" value="UniProtKB-KW"/>
</dbReference>
<organism evidence="8 9">
    <name type="scientific">Trichoderma gamsii</name>
    <dbReference type="NCBI Taxonomy" id="398673"/>
    <lineage>
        <taxon>Eukaryota</taxon>
        <taxon>Fungi</taxon>
        <taxon>Dikarya</taxon>
        <taxon>Ascomycota</taxon>
        <taxon>Pezizomycotina</taxon>
        <taxon>Sordariomycetes</taxon>
        <taxon>Hypocreomycetidae</taxon>
        <taxon>Hypocreales</taxon>
        <taxon>Hypocreaceae</taxon>
        <taxon>Trichoderma</taxon>
    </lineage>
</organism>
<dbReference type="InterPro" id="IPR057596">
    <property type="entry name" value="RDRP_core"/>
</dbReference>
<dbReference type="InterPro" id="IPR041679">
    <property type="entry name" value="DNA2/NAM7-like_C"/>
</dbReference>
<dbReference type="InterPro" id="IPR027417">
    <property type="entry name" value="P-loop_NTPase"/>
</dbReference>
<dbReference type="SMART" id="SM00382">
    <property type="entry name" value="AAA"/>
    <property type="match status" value="1"/>
</dbReference>
<evidence type="ECO:0000256" key="2">
    <source>
        <dbReference type="ARBA" id="ARBA00022741"/>
    </source>
</evidence>
<dbReference type="GO" id="GO:0030422">
    <property type="term" value="P:siRNA processing"/>
    <property type="evidence" value="ECO:0007669"/>
    <property type="project" value="TreeGrafter"/>
</dbReference>
<dbReference type="GO" id="GO:0005694">
    <property type="term" value="C:chromosome"/>
    <property type="evidence" value="ECO:0007669"/>
    <property type="project" value="UniProtKB-ARBA"/>
</dbReference>
<dbReference type="GO" id="GO:0005524">
    <property type="term" value="F:ATP binding"/>
    <property type="evidence" value="ECO:0007669"/>
    <property type="project" value="UniProtKB-KW"/>
</dbReference>
<keyword evidence="3" id="KW-0378">Hydrolase</keyword>
<evidence type="ECO:0000256" key="3">
    <source>
        <dbReference type="ARBA" id="ARBA00022801"/>
    </source>
</evidence>
<evidence type="ECO:0000313" key="8">
    <source>
        <dbReference type="EMBL" id="PNP45674.1"/>
    </source>
</evidence>
<evidence type="ECO:0000313" key="9">
    <source>
        <dbReference type="Proteomes" id="UP000236546"/>
    </source>
</evidence>
<feature type="compositionally biased region" description="Basic and acidic residues" evidence="6">
    <location>
        <begin position="844"/>
        <end position="856"/>
    </location>
</feature>
<protein>
    <recommendedName>
        <fullName evidence="7">AAA+ ATPase domain-containing protein</fullName>
    </recommendedName>
</protein>
<dbReference type="GO" id="GO:0003968">
    <property type="term" value="F:RNA-directed RNA polymerase activity"/>
    <property type="evidence" value="ECO:0007669"/>
    <property type="project" value="UniProtKB-KW"/>
</dbReference>
<dbReference type="InterPro" id="IPR041677">
    <property type="entry name" value="DNA2/NAM7_AAA_11"/>
</dbReference>
<dbReference type="GO" id="GO:0031380">
    <property type="term" value="C:nuclear RNA-directed RNA polymerase complex"/>
    <property type="evidence" value="ECO:0007669"/>
    <property type="project" value="TreeGrafter"/>
</dbReference>
<dbReference type="SUPFAM" id="SSF52540">
    <property type="entry name" value="P-loop containing nucleoside triphosphate hydrolases"/>
    <property type="match status" value="1"/>
</dbReference>
<dbReference type="CDD" id="cd18808">
    <property type="entry name" value="SF1_C_Upf1"/>
    <property type="match status" value="1"/>
</dbReference>
<evidence type="ECO:0000256" key="5">
    <source>
        <dbReference type="ARBA" id="ARBA00022840"/>
    </source>
</evidence>